<evidence type="ECO:0000313" key="2">
    <source>
        <dbReference type="EMBL" id="GGK08518.1"/>
    </source>
</evidence>
<organism evidence="2 3">
    <name type="scientific">Pilimelia anulata</name>
    <dbReference type="NCBI Taxonomy" id="53371"/>
    <lineage>
        <taxon>Bacteria</taxon>
        <taxon>Bacillati</taxon>
        <taxon>Actinomycetota</taxon>
        <taxon>Actinomycetes</taxon>
        <taxon>Micromonosporales</taxon>
        <taxon>Micromonosporaceae</taxon>
        <taxon>Pilimelia</taxon>
    </lineage>
</organism>
<comment type="caution">
    <text evidence="2">The sequence shown here is derived from an EMBL/GenBank/DDBJ whole genome shotgun (WGS) entry which is preliminary data.</text>
</comment>
<feature type="region of interest" description="Disordered" evidence="1">
    <location>
        <begin position="97"/>
        <end position="132"/>
    </location>
</feature>
<evidence type="ECO:0000313" key="3">
    <source>
        <dbReference type="Proteomes" id="UP000649739"/>
    </source>
</evidence>
<dbReference type="Pfam" id="PF19844">
    <property type="entry name" value="DUF6319"/>
    <property type="match status" value="1"/>
</dbReference>
<dbReference type="AlphaFoldDB" id="A0A8J3BEC7"/>
<name>A0A8J3BEC7_9ACTN</name>
<reference evidence="2" key="1">
    <citation type="journal article" date="2014" name="Int. J. Syst. Evol. Microbiol.">
        <title>Complete genome sequence of Corynebacterium casei LMG S-19264T (=DSM 44701T), isolated from a smear-ripened cheese.</title>
        <authorList>
            <consortium name="US DOE Joint Genome Institute (JGI-PGF)"/>
            <person name="Walter F."/>
            <person name="Albersmeier A."/>
            <person name="Kalinowski J."/>
            <person name="Ruckert C."/>
        </authorList>
    </citation>
    <scope>NUCLEOTIDE SEQUENCE</scope>
    <source>
        <strain evidence="2">JCM 3090</strain>
    </source>
</reference>
<gene>
    <name evidence="2" type="ORF">GCM10010123_43060</name>
</gene>
<proteinExistence type="predicted"/>
<dbReference type="Proteomes" id="UP000649739">
    <property type="component" value="Unassembled WGS sequence"/>
</dbReference>
<dbReference type="EMBL" id="BMQB01000012">
    <property type="protein sequence ID" value="GGK08518.1"/>
    <property type="molecule type" value="Genomic_DNA"/>
</dbReference>
<accession>A0A8J3BEC7</accession>
<evidence type="ECO:0000256" key="1">
    <source>
        <dbReference type="SAM" id="MobiDB-lite"/>
    </source>
</evidence>
<reference evidence="2" key="2">
    <citation type="submission" date="2020-09" db="EMBL/GenBank/DDBJ databases">
        <authorList>
            <person name="Sun Q."/>
            <person name="Ohkuma M."/>
        </authorList>
    </citation>
    <scope>NUCLEOTIDE SEQUENCE</scope>
    <source>
        <strain evidence="2">JCM 3090</strain>
    </source>
</reference>
<protein>
    <submittedName>
        <fullName evidence="2">Uncharacterized protein</fullName>
    </submittedName>
</protein>
<sequence length="228" mass="23515">MATRVDAGLSTDDLAALRTALEAGRRPKVMFTEAAGQIAGQFGQVAGVEEADGETTVVVRFGRDELPFTPADVVIPPRGAATAAKKAASAARATVPEVEEPAVPSGAPLLPPAPRSAPVETPVEGERPVRRPKAAKVKPAAGLTVTVSCVDGEWSVAAAQGSRTLAKPCAIRPAEALRVVALLDVPALSEAVEQIVAAERSRAAERVERLRAELAEVEARLAELPSGA</sequence>
<keyword evidence="3" id="KW-1185">Reference proteome</keyword>
<dbReference type="RefSeq" id="WP_189172020.1">
    <property type="nucleotide sequence ID" value="NZ_BMQB01000012.1"/>
</dbReference>
<dbReference type="InterPro" id="IPR046282">
    <property type="entry name" value="DUF6319"/>
</dbReference>